<comment type="caution">
    <text evidence="1">The sequence shown here is derived from an EMBL/GenBank/DDBJ whole genome shotgun (WGS) entry which is preliminary data.</text>
</comment>
<dbReference type="RefSeq" id="WP_309262813.1">
    <property type="nucleotide sequence ID" value="NZ_JARUHG010000003.1"/>
</dbReference>
<dbReference type="EMBL" id="JARUHG010000003">
    <property type="protein sequence ID" value="MDR0183687.1"/>
    <property type="molecule type" value="Genomic_DNA"/>
</dbReference>
<organism evidence="1 2">
    <name type="scientific">Lysobacter arvi</name>
    <dbReference type="NCBI Taxonomy" id="3038776"/>
    <lineage>
        <taxon>Bacteria</taxon>
        <taxon>Pseudomonadati</taxon>
        <taxon>Pseudomonadota</taxon>
        <taxon>Gammaproteobacteria</taxon>
        <taxon>Lysobacterales</taxon>
        <taxon>Lysobacteraceae</taxon>
        <taxon>Lysobacter</taxon>
    </lineage>
</organism>
<sequence>MRMAVAVHSQTRDPANADNDAAARVSVVTAADLSVHIEGGVLPPSPHRLAGRAHAP</sequence>
<name>A0ABU1CFF8_9GAMM</name>
<dbReference type="Proteomes" id="UP001233535">
    <property type="component" value="Unassembled WGS sequence"/>
</dbReference>
<evidence type="ECO:0000313" key="2">
    <source>
        <dbReference type="Proteomes" id="UP001233535"/>
    </source>
</evidence>
<accession>A0ABU1CFF8</accession>
<gene>
    <name evidence="1" type="ORF">P8609_12025</name>
</gene>
<protein>
    <submittedName>
        <fullName evidence="1">Uncharacterized protein</fullName>
    </submittedName>
</protein>
<keyword evidence="2" id="KW-1185">Reference proteome</keyword>
<reference evidence="1 2" key="1">
    <citation type="submission" date="2023-04" db="EMBL/GenBank/DDBJ databases">
        <title>Lysobacter sp. strain UC isolated from soil sample.</title>
        <authorList>
            <person name="Choksket S."/>
            <person name="Harshvardhan F."/>
            <person name="Rana R."/>
            <person name="Patil P.B."/>
            <person name="Korpole S."/>
        </authorList>
    </citation>
    <scope>NUCLEOTIDE SEQUENCE [LARGE SCALE GENOMIC DNA]</scope>
    <source>
        <strain evidence="1 2">UC</strain>
    </source>
</reference>
<evidence type="ECO:0000313" key="1">
    <source>
        <dbReference type="EMBL" id="MDR0183687.1"/>
    </source>
</evidence>
<proteinExistence type="predicted"/>